<dbReference type="PANTHER" id="PTHR10559">
    <property type="entry name" value="TRANSCOBALAMIN-1/GASTRIC INTRINSIC FACTOR"/>
    <property type="match status" value="1"/>
</dbReference>
<keyword evidence="5" id="KW-1015">Disulfide bond</keyword>
<keyword evidence="3 7" id="KW-0732">Signal</keyword>
<evidence type="ECO:0000313" key="8">
    <source>
        <dbReference type="EMBL" id="CAG7836246.1"/>
    </source>
</evidence>
<feature type="region of interest" description="Disordered" evidence="6">
    <location>
        <begin position="355"/>
        <end position="379"/>
    </location>
</feature>
<keyword evidence="2" id="KW-0964">Secreted</keyword>
<dbReference type="EMBL" id="CAJVCH010570945">
    <property type="protein sequence ID" value="CAG7836246.1"/>
    <property type="molecule type" value="Genomic_DNA"/>
</dbReference>
<feature type="chain" id="PRO_5035289666" evidence="7">
    <location>
        <begin position="40"/>
        <end position="508"/>
    </location>
</feature>
<evidence type="ECO:0000256" key="4">
    <source>
        <dbReference type="PIRSR" id="PIRSR602157-1"/>
    </source>
</evidence>
<reference evidence="8" key="1">
    <citation type="submission" date="2021-06" db="EMBL/GenBank/DDBJ databases">
        <authorList>
            <person name="Hodson N. C."/>
            <person name="Mongue J. A."/>
            <person name="Jaron S. K."/>
        </authorList>
    </citation>
    <scope>NUCLEOTIDE SEQUENCE</scope>
</reference>
<name>A0A8J2LRB5_9HEXA</name>
<gene>
    <name evidence="8" type="ORF">AFUS01_LOCUS45509</name>
</gene>
<evidence type="ECO:0000256" key="3">
    <source>
        <dbReference type="ARBA" id="ARBA00022729"/>
    </source>
</evidence>
<feature type="binding site" evidence="4">
    <location>
        <position position="255"/>
    </location>
    <ligand>
        <name>cyanocob(III)alamin</name>
        <dbReference type="ChEBI" id="CHEBI:17439"/>
    </ligand>
</feature>
<dbReference type="GO" id="GO:0015889">
    <property type="term" value="P:cobalamin transport"/>
    <property type="evidence" value="ECO:0007669"/>
    <property type="project" value="InterPro"/>
</dbReference>
<protein>
    <submittedName>
        <fullName evidence="8">Uncharacterized protein</fullName>
    </submittedName>
</protein>
<accession>A0A8J2LRB5</accession>
<dbReference type="PANTHER" id="PTHR10559:SF18">
    <property type="entry name" value="TRANSCOBALAMIN II"/>
    <property type="match status" value="1"/>
</dbReference>
<dbReference type="Pfam" id="PF01122">
    <property type="entry name" value="Cobalamin_bind"/>
    <property type="match status" value="1"/>
</dbReference>
<comment type="subcellular location">
    <subcellularLocation>
        <location evidence="1">Secreted</location>
    </subcellularLocation>
</comment>
<feature type="binding site" evidence="4">
    <location>
        <position position="211"/>
    </location>
    <ligand>
        <name>cyanocob(III)alamin</name>
        <dbReference type="ChEBI" id="CHEBI:17439"/>
    </ligand>
</feature>
<organism evidence="8 9">
    <name type="scientific">Allacma fusca</name>
    <dbReference type="NCBI Taxonomy" id="39272"/>
    <lineage>
        <taxon>Eukaryota</taxon>
        <taxon>Metazoa</taxon>
        <taxon>Ecdysozoa</taxon>
        <taxon>Arthropoda</taxon>
        <taxon>Hexapoda</taxon>
        <taxon>Collembola</taxon>
        <taxon>Symphypleona</taxon>
        <taxon>Sminthuridae</taxon>
        <taxon>Allacma</taxon>
    </lineage>
</organism>
<dbReference type="InterPro" id="IPR002157">
    <property type="entry name" value="Cbl-bd_prot"/>
</dbReference>
<feature type="signal peptide" evidence="7">
    <location>
        <begin position="1"/>
        <end position="39"/>
    </location>
</feature>
<feature type="disulfide bond" evidence="5">
    <location>
        <begin position="182"/>
        <end position="222"/>
    </location>
</feature>
<evidence type="ECO:0000256" key="1">
    <source>
        <dbReference type="ARBA" id="ARBA00004613"/>
    </source>
</evidence>
<dbReference type="Proteomes" id="UP000708208">
    <property type="component" value="Unassembled WGS sequence"/>
</dbReference>
<dbReference type="GO" id="GO:0005615">
    <property type="term" value="C:extracellular space"/>
    <property type="evidence" value="ECO:0007669"/>
    <property type="project" value="TreeGrafter"/>
</dbReference>
<evidence type="ECO:0000256" key="7">
    <source>
        <dbReference type="SAM" id="SignalP"/>
    </source>
</evidence>
<dbReference type="AlphaFoldDB" id="A0A8J2LRB5"/>
<comment type="caution">
    <text evidence="8">The sequence shown here is derived from an EMBL/GenBank/DDBJ whole genome shotgun (WGS) entry which is preliminary data.</text>
</comment>
<evidence type="ECO:0000256" key="2">
    <source>
        <dbReference type="ARBA" id="ARBA00022525"/>
    </source>
</evidence>
<evidence type="ECO:0000313" key="9">
    <source>
        <dbReference type="Proteomes" id="UP000708208"/>
    </source>
</evidence>
<dbReference type="OrthoDB" id="6343110at2759"/>
<evidence type="ECO:0000256" key="5">
    <source>
        <dbReference type="PIRSR" id="PIRSR602157-2"/>
    </source>
</evidence>
<keyword evidence="4" id="KW-0170">Cobalt</keyword>
<dbReference type="GO" id="GO:0031419">
    <property type="term" value="F:cobalamin binding"/>
    <property type="evidence" value="ECO:0007669"/>
    <property type="project" value="InterPro"/>
</dbReference>
<sequence>MWLSGALAKVGSSSSSCSSSMSMLLPSFLLIVHIYQVTATQAESLLPESIEASVVDLRDRGLKWLVTGRNSEFGWDLGDTPRVVLALSSSASQWPAQNDLEARLTVKQLELELLDKLLRHSVDPVTPARVSYFSLALNGACKDARNFYGHNLVASLEKHTADQDYPGYPEAFGFSLTALVSCLSGSHLHRRQVRHLIAIATDDEPVVDSIDTRSMAVMALECLRRKRHSETLVRHIGEALKKIARLQQPDGTFGNIHTTTVAVQAMALGSVVPGVEWNRTAAALALRTMQRPDGSFLDSVPATAEAVIAATTLLNGMGLLSLKRGRCSEGAESLKSTLSQPPLWTTYTVVQAQAPKSQLDTTTASSNNSPAPGALPQQSNSVVKLAGDTTMASVKYWIWIGPTPLTAQIYNISLSVPVNTTFFAVMRRAAELDPNFEFSSTVWPNGHYVHTISGHREQPIGYHYWLLYHLPTDPDPAAPPPTTFVAPAGVDKLLVQDRDVYLFWYKKL</sequence>
<evidence type="ECO:0000256" key="6">
    <source>
        <dbReference type="SAM" id="MobiDB-lite"/>
    </source>
</evidence>
<dbReference type="InterPro" id="IPR051588">
    <property type="entry name" value="Cobalamin_Transport"/>
</dbReference>
<keyword evidence="9" id="KW-1185">Reference proteome</keyword>
<proteinExistence type="predicted"/>